<dbReference type="InterPro" id="IPR008018">
    <property type="entry name" value="Phage_tail_attach_FII"/>
</dbReference>
<dbReference type="OrthoDB" id="6691341at2"/>
<sequence>MPFKEDLSQFLQVDEFAHACELRLAGGIVREVRGIFDEPFLDAELGEYRFETSQPRLLGRAADFDGVIKGNLITIDGREFDIMGSPQIDGTGMATLRLAPRHRQAGR</sequence>
<dbReference type="GO" id="GO:0019068">
    <property type="term" value="P:virion assembly"/>
    <property type="evidence" value="ECO:0007669"/>
    <property type="project" value="InterPro"/>
</dbReference>
<dbReference type="Proteomes" id="UP000478183">
    <property type="component" value="Unassembled WGS sequence"/>
</dbReference>
<dbReference type="Pfam" id="PF05354">
    <property type="entry name" value="Phage_attach"/>
    <property type="match status" value="1"/>
</dbReference>
<reference evidence="1 2" key="1">
    <citation type="submission" date="2019-11" db="EMBL/GenBank/DDBJ databases">
        <authorList>
            <person name="Dong K."/>
        </authorList>
    </citation>
    <scope>NUCLEOTIDE SEQUENCE [LARGE SCALE GENOMIC DNA]</scope>
    <source>
        <strain evidence="1 2">NBRC 111993</strain>
    </source>
</reference>
<gene>
    <name evidence="1" type="ORF">GL286_13530</name>
</gene>
<name>A0A6L6JC75_9RHOB</name>
<comment type="caution">
    <text evidence="1">The sequence shown here is derived from an EMBL/GenBank/DDBJ whole genome shotgun (WGS) entry which is preliminary data.</text>
</comment>
<protein>
    <submittedName>
        <fullName evidence="1">Uncharacterized protein</fullName>
    </submittedName>
</protein>
<dbReference type="Gene3D" id="2.40.10.180">
    <property type="entry name" value="Phage tail proteins"/>
    <property type="match status" value="1"/>
</dbReference>
<evidence type="ECO:0000313" key="2">
    <source>
        <dbReference type="Proteomes" id="UP000478183"/>
    </source>
</evidence>
<dbReference type="AlphaFoldDB" id="A0A6L6JC75"/>
<dbReference type="InterPro" id="IPR053734">
    <property type="entry name" value="Phage_Head-Tail_Connect_sf"/>
</dbReference>
<dbReference type="RefSeq" id="WP_155096109.1">
    <property type="nucleotide sequence ID" value="NZ_WMIE01000008.1"/>
</dbReference>
<accession>A0A6L6JC75</accession>
<dbReference type="EMBL" id="WMIE01000008">
    <property type="protein sequence ID" value="MTH78748.1"/>
    <property type="molecule type" value="Genomic_DNA"/>
</dbReference>
<keyword evidence="2" id="KW-1185">Reference proteome</keyword>
<evidence type="ECO:0000313" key="1">
    <source>
        <dbReference type="EMBL" id="MTH78748.1"/>
    </source>
</evidence>
<organism evidence="1 2">
    <name type="scientific">Paracoccus aestuariivivens</name>
    <dbReference type="NCBI Taxonomy" id="1820333"/>
    <lineage>
        <taxon>Bacteria</taxon>
        <taxon>Pseudomonadati</taxon>
        <taxon>Pseudomonadota</taxon>
        <taxon>Alphaproteobacteria</taxon>
        <taxon>Rhodobacterales</taxon>
        <taxon>Paracoccaceae</taxon>
        <taxon>Paracoccus</taxon>
    </lineage>
</organism>
<proteinExistence type="predicted"/>